<dbReference type="InterPro" id="IPR036051">
    <property type="entry name" value="KRAB_dom_sf"/>
</dbReference>
<dbReference type="CDD" id="cd07765">
    <property type="entry name" value="KRAB_A-box"/>
    <property type="match status" value="1"/>
</dbReference>
<reference evidence="4" key="1">
    <citation type="journal article" date="2017" name="Nat. Commun.">
        <title>The North American bullfrog draft genome provides insight into hormonal regulation of long noncoding RNA.</title>
        <authorList>
            <person name="Hammond S.A."/>
            <person name="Warren R.L."/>
            <person name="Vandervalk B.P."/>
            <person name="Kucuk E."/>
            <person name="Khan H."/>
            <person name="Gibb E.A."/>
            <person name="Pandoh P."/>
            <person name="Kirk H."/>
            <person name="Zhao Y."/>
            <person name="Jones M."/>
            <person name="Mungall A.J."/>
            <person name="Coope R."/>
            <person name="Pleasance S."/>
            <person name="Moore R.A."/>
            <person name="Holt R.A."/>
            <person name="Round J.M."/>
            <person name="Ohora S."/>
            <person name="Walle B.V."/>
            <person name="Veldhoen N."/>
            <person name="Helbing C.C."/>
            <person name="Birol I."/>
        </authorList>
    </citation>
    <scope>NUCLEOTIDE SEQUENCE [LARGE SCALE GENOMIC DNA]</scope>
</reference>
<evidence type="ECO:0000313" key="3">
    <source>
        <dbReference type="EMBL" id="PIO36228.1"/>
    </source>
</evidence>
<evidence type="ECO:0000259" key="2">
    <source>
        <dbReference type="Pfam" id="PF01352"/>
    </source>
</evidence>
<dbReference type="EMBL" id="KV926779">
    <property type="protein sequence ID" value="PIO36228.1"/>
    <property type="molecule type" value="Genomic_DNA"/>
</dbReference>
<dbReference type="AlphaFoldDB" id="A0A2G9S7T3"/>
<evidence type="ECO:0000313" key="4">
    <source>
        <dbReference type="Proteomes" id="UP000228934"/>
    </source>
</evidence>
<dbReference type="GO" id="GO:0006355">
    <property type="term" value="P:regulation of DNA-templated transcription"/>
    <property type="evidence" value="ECO:0007669"/>
    <property type="project" value="InterPro"/>
</dbReference>
<dbReference type="Pfam" id="PF01352">
    <property type="entry name" value="KRAB"/>
    <property type="match status" value="1"/>
</dbReference>
<gene>
    <name evidence="3" type="ORF">AB205_0071560</name>
</gene>
<accession>A0A2G9S7T3</accession>
<feature type="region of interest" description="Disordered" evidence="1">
    <location>
        <begin position="135"/>
        <end position="162"/>
    </location>
</feature>
<name>A0A2G9S7T3_AQUCT</name>
<feature type="domain" description="KRAB" evidence="2">
    <location>
        <begin position="101"/>
        <end position="130"/>
    </location>
</feature>
<reference evidence="3" key="2">
    <citation type="submission" date="2017-08" db="EMBL/GenBank/DDBJ databases">
        <title>Assembly of the North American Bullfrog Genome.</title>
        <authorList>
            <person name="Warren R.L."/>
            <person name="Vandervalk B.P."/>
            <person name="Kucuk E."/>
            <person name="Birol I."/>
            <person name="Helbing C."/>
            <person name="Pandoh P."/>
            <person name="Behsaz B."/>
            <person name="Mohamadi H."/>
            <person name="Chu J."/>
            <person name="Jackman S."/>
            <person name="Hammond S.A."/>
            <person name="Veldhoen N."/>
            <person name="Kirk H."/>
            <person name="Zhao Y."/>
            <person name="Coope R."/>
            <person name="Pleasance S."/>
            <person name="Moore R."/>
            <person name="Holt R."/>
        </authorList>
    </citation>
    <scope>NUCLEOTIDE SEQUENCE</scope>
    <source>
        <strain evidence="3">Bruno</strain>
        <tissue evidence="3">Liver</tissue>
    </source>
</reference>
<evidence type="ECO:0000256" key="1">
    <source>
        <dbReference type="SAM" id="MobiDB-lite"/>
    </source>
</evidence>
<feature type="compositionally biased region" description="Polar residues" evidence="1">
    <location>
        <begin position="195"/>
        <end position="208"/>
    </location>
</feature>
<dbReference type="InterPro" id="IPR001909">
    <property type="entry name" value="KRAB"/>
</dbReference>
<proteinExistence type="predicted"/>
<dbReference type="Proteomes" id="UP000228934">
    <property type="component" value="Unassembled WGS sequence"/>
</dbReference>
<dbReference type="EMBL" id="KV926779">
    <property type="protein sequence ID" value="PIO36229.1"/>
    <property type="molecule type" value="Genomic_DNA"/>
</dbReference>
<dbReference type="SUPFAM" id="SSF109640">
    <property type="entry name" value="KRAB domain (Kruppel-associated box)"/>
    <property type="match status" value="1"/>
</dbReference>
<feature type="compositionally biased region" description="Basic and acidic residues" evidence="1">
    <location>
        <begin position="145"/>
        <end position="162"/>
    </location>
</feature>
<protein>
    <recommendedName>
        <fullName evidence="2">KRAB domain-containing protein</fullName>
    </recommendedName>
</protein>
<organism evidence="3 4">
    <name type="scientific">Aquarana catesbeiana</name>
    <name type="common">American bullfrog</name>
    <name type="synonym">Rana catesbeiana</name>
    <dbReference type="NCBI Taxonomy" id="8400"/>
    <lineage>
        <taxon>Eukaryota</taxon>
        <taxon>Metazoa</taxon>
        <taxon>Chordata</taxon>
        <taxon>Craniata</taxon>
        <taxon>Vertebrata</taxon>
        <taxon>Euteleostomi</taxon>
        <taxon>Amphibia</taxon>
        <taxon>Batrachia</taxon>
        <taxon>Anura</taxon>
        <taxon>Neobatrachia</taxon>
        <taxon>Ranoidea</taxon>
        <taxon>Ranidae</taxon>
        <taxon>Aquarana</taxon>
    </lineage>
</organism>
<sequence>MADPLRTEEERKTVTQKILNLTLEIIYLITGEDYSVVAKTSGDHVTPLTYSYISGEWTRNESPIMDPPLYSLILEEKNTSKILEVINKITELLTAEVPIRCQDVTVYFSMEEWEYIEGHKDLYKDVMMENRPPLTSPDGFSNKSTPERCPHSPYSQDHHKIPQNDEDKGLIVIEVEEETYVKADDPCKEEDMSPEISTDTQHNWSNVDKQPITFPNDEVEEKKFTWESSEENPFTSDLHLISYSEDPSSDPSTHDTSFVDLSSPITHTTGDQSFPCPECGKCFNMRDSTLVIAHIHVLNVGKHTRTKPLFCHMQVPTDNKRCDVKDKLPCAHTGPCFH</sequence>
<dbReference type="Gene3D" id="6.10.140.140">
    <property type="match status" value="1"/>
</dbReference>
<keyword evidence="4" id="KW-1185">Reference proteome</keyword>
<feature type="region of interest" description="Disordered" evidence="1">
    <location>
        <begin position="185"/>
        <end position="212"/>
    </location>
</feature>